<sequence>MVRQNRDNLQSHLLSFQPTTLARALSPFDCVPVRLYDSALEDLHEAEHALADLDEETRKRESWECQDIEKAEATPFDHERKRYRSQAKEHASILANLQTKANQADGVVAALQDRLADIEDRLLEP</sequence>
<proteinExistence type="predicted"/>
<feature type="coiled-coil region" evidence="1">
    <location>
        <begin position="36"/>
        <end position="66"/>
    </location>
</feature>
<dbReference type="EMBL" id="VRLW01000001">
    <property type="protein sequence ID" value="KAA1259499.1"/>
    <property type="molecule type" value="Genomic_DNA"/>
</dbReference>
<protein>
    <submittedName>
        <fullName evidence="2">Uncharacterized protein</fullName>
    </submittedName>
</protein>
<evidence type="ECO:0000313" key="3">
    <source>
        <dbReference type="Proteomes" id="UP000322699"/>
    </source>
</evidence>
<name>A0A5B1CIG0_9BACT</name>
<feature type="coiled-coil region" evidence="1">
    <location>
        <begin position="94"/>
        <end position="121"/>
    </location>
</feature>
<evidence type="ECO:0000313" key="2">
    <source>
        <dbReference type="EMBL" id="KAA1259499.1"/>
    </source>
</evidence>
<organism evidence="2 3">
    <name type="scientific">Rubripirellula obstinata</name>
    <dbReference type="NCBI Taxonomy" id="406547"/>
    <lineage>
        <taxon>Bacteria</taxon>
        <taxon>Pseudomonadati</taxon>
        <taxon>Planctomycetota</taxon>
        <taxon>Planctomycetia</taxon>
        <taxon>Pirellulales</taxon>
        <taxon>Pirellulaceae</taxon>
        <taxon>Rubripirellula</taxon>
    </lineage>
</organism>
<reference evidence="2 3" key="1">
    <citation type="submission" date="2019-08" db="EMBL/GenBank/DDBJ databases">
        <title>Deep-cultivation of Planctomycetes and their phenomic and genomic characterization uncovers novel biology.</title>
        <authorList>
            <person name="Wiegand S."/>
            <person name="Jogler M."/>
            <person name="Boedeker C."/>
            <person name="Pinto D."/>
            <person name="Vollmers J."/>
            <person name="Rivas-Marin E."/>
            <person name="Kohn T."/>
            <person name="Peeters S.H."/>
            <person name="Heuer A."/>
            <person name="Rast P."/>
            <person name="Oberbeckmann S."/>
            <person name="Bunk B."/>
            <person name="Jeske O."/>
            <person name="Meyerdierks A."/>
            <person name="Storesund J.E."/>
            <person name="Kallscheuer N."/>
            <person name="Luecker S."/>
            <person name="Lage O.M."/>
            <person name="Pohl T."/>
            <person name="Merkel B.J."/>
            <person name="Hornburger P."/>
            <person name="Mueller R.-W."/>
            <person name="Bruemmer F."/>
            <person name="Labrenz M."/>
            <person name="Spormann A.M."/>
            <person name="Op Den Camp H."/>
            <person name="Overmann J."/>
            <person name="Amann R."/>
            <person name="Jetten M.S.M."/>
            <person name="Mascher T."/>
            <person name="Medema M.H."/>
            <person name="Devos D.P."/>
            <person name="Kaster A.-K."/>
            <person name="Ovreas L."/>
            <person name="Rohde M."/>
            <person name="Galperin M.Y."/>
            <person name="Jogler C."/>
        </authorList>
    </citation>
    <scope>NUCLEOTIDE SEQUENCE [LARGE SCALE GENOMIC DNA]</scope>
    <source>
        <strain evidence="2 3">LF1</strain>
    </source>
</reference>
<dbReference type="Proteomes" id="UP000322699">
    <property type="component" value="Unassembled WGS sequence"/>
</dbReference>
<keyword evidence="1" id="KW-0175">Coiled coil</keyword>
<accession>A0A5B1CIG0</accession>
<keyword evidence="3" id="KW-1185">Reference proteome</keyword>
<evidence type="ECO:0000256" key="1">
    <source>
        <dbReference type="SAM" id="Coils"/>
    </source>
</evidence>
<gene>
    <name evidence="2" type="ORF">LF1_20330</name>
</gene>
<dbReference type="AlphaFoldDB" id="A0A5B1CIG0"/>
<comment type="caution">
    <text evidence="2">The sequence shown here is derived from an EMBL/GenBank/DDBJ whole genome shotgun (WGS) entry which is preliminary data.</text>
</comment>